<evidence type="ECO:0000313" key="11">
    <source>
        <dbReference type="EMBL" id="KAG5654798.1"/>
    </source>
</evidence>
<keyword evidence="5 10" id="KW-0812">Transmembrane</keyword>
<dbReference type="AlphaFoldDB" id="A0A9P7GUP7"/>
<dbReference type="GO" id="GO:0005730">
    <property type="term" value="C:nucleolus"/>
    <property type="evidence" value="ECO:0007669"/>
    <property type="project" value="UniProtKB-SubCell"/>
</dbReference>
<evidence type="ECO:0000256" key="9">
    <source>
        <dbReference type="SAM" id="MobiDB-lite"/>
    </source>
</evidence>
<dbReference type="PANTHER" id="PTHR23051:SF0">
    <property type="entry name" value="SOLUTE CARRIER FAMILY 35 MEMBER F5"/>
    <property type="match status" value="1"/>
</dbReference>
<sequence>MLKTTPLVVTIGLSLTIPLAVLGDSLLGRSTRGLVLVGALLVIASFLVVGLDDAAAQSKEEDDPLVEEPKEGRRRSGRHEPSVKLAKRQFAVQDNAVEHVEIGDAIEASGEDILKNLSATEVRPVLKKKDKIQAKHESFMERLETSTSPYSKSHARRIKRKAKEQIASGLGEMQEALAALEDDIPLAVRRSVQITTDVVQESQSAKVYVKPGMIGEGKKAPLTKAQRKRALQMEQVRHPLILANPDFAANPFQTIRTHAQNTLIKREISSK</sequence>
<reference evidence="11" key="1">
    <citation type="submission" date="2021-02" db="EMBL/GenBank/DDBJ databases">
        <authorList>
            <person name="Nieuwenhuis M."/>
            <person name="Van De Peppel L.J.J."/>
        </authorList>
    </citation>
    <scope>NUCLEOTIDE SEQUENCE</scope>
    <source>
        <strain evidence="11">D49</strain>
    </source>
</reference>
<keyword evidence="7 10" id="KW-0472">Membrane</keyword>
<keyword evidence="6 10" id="KW-1133">Transmembrane helix</keyword>
<reference evidence="11" key="2">
    <citation type="submission" date="2021-10" db="EMBL/GenBank/DDBJ databases">
        <title>Phylogenomics reveals ancestral predisposition of the termite-cultivated fungus Termitomyces towards a domesticated lifestyle.</title>
        <authorList>
            <person name="Auxier B."/>
            <person name="Grum-Grzhimaylo A."/>
            <person name="Cardenas M.E."/>
            <person name="Lodge J.D."/>
            <person name="Laessoe T."/>
            <person name="Pedersen O."/>
            <person name="Smith M.E."/>
            <person name="Kuyper T.W."/>
            <person name="Franco-Molano E.A."/>
            <person name="Baroni T.J."/>
            <person name="Aanen D.K."/>
        </authorList>
    </citation>
    <scope>NUCLEOTIDE SEQUENCE</scope>
    <source>
        <strain evidence="11">D49</strain>
    </source>
</reference>
<evidence type="ECO:0000256" key="7">
    <source>
        <dbReference type="ARBA" id="ARBA00023136"/>
    </source>
</evidence>
<evidence type="ECO:0000256" key="6">
    <source>
        <dbReference type="ARBA" id="ARBA00022989"/>
    </source>
</evidence>
<evidence type="ECO:0000256" key="5">
    <source>
        <dbReference type="ARBA" id="ARBA00022692"/>
    </source>
</evidence>
<organism evidence="11 12">
    <name type="scientific">Sphagnurus paluster</name>
    <dbReference type="NCBI Taxonomy" id="117069"/>
    <lineage>
        <taxon>Eukaryota</taxon>
        <taxon>Fungi</taxon>
        <taxon>Dikarya</taxon>
        <taxon>Basidiomycota</taxon>
        <taxon>Agaricomycotina</taxon>
        <taxon>Agaricomycetes</taxon>
        <taxon>Agaricomycetidae</taxon>
        <taxon>Agaricales</taxon>
        <taxon>Tricholomatineae</taxon>
        <taxon>Lyophyllaceae</taxon>
        <taxon>Sphagnurus</taxon>
    </lineage>
</organism>
<feature type="region of interest" description="Disordered" evidence="9">
    <location>
        <begin position="58"/>
        <end position="84"/>
    </location>
</feature>
<dbReference type="GO" id="GO:0000329">
    <property type="term" value="C:fungal-type vacuole membrane"/>
    <property type="evidence" value="ECO:0007669"/>
    <property type="project" value="TreeGrafter"/>
</dbReference>
<dbReference type="GO" id="GO:0030686">
    <property type="term" value="C:90S preribosome"/>
    <property type="evidence" value="ECO:0007669"/>
    <property type="project" value="InterPro"/>
</dbReference>
<evidence type="ECO:0000313" key="12">
    <source>
        <dbReference type="Proteomes" id="UP000717328"/>
    </source>
</evidence>
<comment type="subcellular location">
    <subcellularLocation>
        <location evidence="1">Membrane</location>
        <topology evidence="1">Multi-pass membrane protein</topology>
    </subcellularLocation>
    <subcellularLocation>
        <location evidence="2">Nucleus</location>
        <location evidence="2">Nucleolus</location>
    </subcellularLocation>
</comment>
<keyword evidence="12" id="KW-1185">Reference proteome</keyword>
<keyword evidence="8" id="KW-0539">Nucleus</keyword>
<dbReference type="Pfam" id="PF15341">
    <property type="entry name" value="SLX9"/>
    <property type="match status" value="1"/>
</dbReference>
<accession>A0A9P7GUP7</accession>
<dbReference type="PANTHER" id="PTHR23051">
    <property type="entry name" value="SOLUTE CARRIER FAMILY 35, MEMBER F5"/>
    <property type="match status" value="1"/>
</dbReference>
<proteinExistence type="inferred from homology"/>
<evidence type="ECO:0000256" key="2">
    <source>
        <dbReference type="ARBA" id="ARBA00004604"/>
    </source>
</evidence>
<comment type="similarity">
    <text evidence="3">Belongs to the SLX9 family.</text>
</comment>
<evidence type="ECO:0000256" key="4">
    <source>
        <dbReference type="ARBA" id="ARBA00021321"/>
    </source>
</evidence>
<dbReference type="Proteomes" id="UP000717328">
    <property type="component" value="Unassembled WGS sequence"/>
</dbReference>
<evidence type="ECO:0000256" key="10">
    <source>
        <dbReference type="SAM" id="Phobius"/>
    </source>
</evidence>
<dbReference type="GO" id="GO:0000462">
    <property type="term" value="P:maturation of SSU-rRNA from tricistronic rRNA transcript (SSU-rRNA, 5.8S rRNA, LSU-rRNA)"/>
    <property type="evidence" value="ECO:0007669"/>
    <property type="project" value="InterPro"/>
</dbReference>
<evidence type="ECO:0000256" key="8">
    <source>
        <dbReference type="ARBA" id="ARBA00023242"/>
    </source>
</evidence>
<dbReference type="GO" id="GO:0030688">
    <property type="term" value="C:preribosome, small subunit precursor"/>
    <property type="evidence" value="ECO:0007669"/>
    <property type="project" value="InterPro"/>
</dbReference>
<dbReference type="OrthoDB" id="18703at2759"/>
<evidence type="ECO:0000256" key="3">
    <source>
        <dbReference type="ARBA" id="ARBA00011022"/>
    </source>
</evidence>
<dbReference type="InterPro" id="IPR028160">
    <property type="entry name" value="Slx9-like"/>
</dbReference>
<evidence type="ECO:0000256" key="1">
    <source>
        <dbReference type="ARBA" id="ARBA00004141"/>
    </source>
</evidence>
<gene>
    <name evidence="11" type="ORF">H0H81_003806</name>
</gene>
<dbReference type="EMBL" id="JABCKI010000001">
    <property type="protein sequence ID" value="KAG5654798.1"/>
    <property type="molecule type" value="Genomic_DNA"/>
</dbReference>
<protein>
    <recommendedName>
        <fullName evidence="4">Ribosome biogenesis protein SLX9</fullName>
    </recommendedName>
</protein>
<comment type="caution">
    <text evidence="11">The sequence shown here is derived from an EMBL/GenBank/DDBJ whole genome shotgun (WGS) entry which is preliminary data.</text>
</comment>
<feature type="transmembrane region" description="Helical" evidence="10">
    <location>
        <begin position="33"/>
        <end position="51"/>
    </location>
</feature>
<name>A0A9P7GUP7_9AGAR</name>